<organism evidence="2">
    <name type="scientific">Paenibacillus ihbetae</name>
    <dbReference type="NCBI Taxonomy" id="1870820"/>
    <lineage>
        <taxon>Bacteria</taxon>
        <taxon>Bacillati</taxon>
        <taxon>Bacillota</taxon>
        <taxon>Bacilli</taxon>
        <taxon>Bacillales</taxon>
        <taxon>Paenibacillaceae</taxon>
        <taxon>Paenibacillus</taxon>
    </lineage>
</organism>
<evidence type="ECO:0000256" key="1">
    <source>
        <dbReference type="SAM" id="MobiDB-lite"/>
    </source>
</evidence>
<sequence>MNEKSDQDLERRLSEMLIEGEMERKDREQEERRQVSPKYEIRIQTQLDPIVEETLKYRSIAKEIDSRYDKYMEQAGKSNEPKAELEKGRKEQGDASS</sequence>
<dbReference type="EMBL" id="CP016809">
    <property type="protein sequence ID" value="ANY72982.1"/>
    <property type="molecule type" value="Genomic_DNA"/>
</dbReference>
<feature type="compositionally biased region" description="Basic and acidic residues" evidence="1">
    <location>
        <begin position="1"/>
        <end position="14"/>
    </location>
</feature>
<accession>A0A1B2DZ84</accession>
<feature type="region of interest" description="Disordered" evidence="1">
    <location>
        <begin position="72"/>
        <end position="97"/>
    </location>
</feature>
<dbReference type="AlphaFoldDB" id="A0A1B2DZ84"/>
<reference evidence="2" key="1">
    <citation type="submission" date="2016-08" db="EMBL/GenBank/DDBJ databases">
        <title>Complete Genome Seqeunce of Paenibacillus sp. nov. IHBB 9852 from high altitute lake of Indian trans-Himalayas.</title>
        <authorList>
            <person name="Kiran S."/>
            <person name="Swarnkar M.K."/>
            <person name="Rana A."/>
            <person name="Tewari R."/>
            <person name="Gulati A."/>
        </authorList>
    </citation>
    <scope>NUCLEOTIDE SEQUENCE [LARGE SCALE GENOMIC DNA]</scope>
    <source>
        <strain evidence="2">IHBB 9852</strain>
    </source>
</reference>
<feature type="compositionally biased region" description="Basic and acidic residues" evidence="1">
    <location>
        <begin position="21"/>
        <end position="34"/>
    </location>
</feature>
<evidence type="ECO:0000313" key="2">
    <source>
        <dbReference type="EMBL" id="ANY72982.1"/>
    </source>
</evidence>
<feature type="compositionally biased region" description="Basic and acidic residues" evidence="1">
    <location>
        <begin position="79"/>
        <end position="97"/>
    </location>
</feature>
<name>A0A1B2DZ84_9BACL</name>
<dbReference type="RefSeq" id="WP_099477565.1">
    <property type="nucleotide sequence ID" value="NZ_CP016809.1"/>
</dbReference>
<proteinExistence type="predicted"/>
<gene>
    <name evidence="2" type="ORF">BBD41_10505</name>
</gene>
<dbReference type="KEGG" id="pib:BBD41_10505"/>
<feature type="region of interest" description="Disordered" evidence="1">
    <location>
        <begin position="1"/>
        <end position="37"/>
    </location>
</feature>
<protein>
    <submittedName>
        <fullName evidence="2">Uncharacterized protein</fullName>
    </submittedName>
</protein>
<dbReference type="GeneID" id="48308672"/>